<dbReference type="AlphaFoldDB" id="A0A174H5F8"/>
<protein>
    <submittedName>
        <fullName evidence="1">Uncharacterized protein</fullName>
    </submittedName>
</protein>
<evidence type="ECO:0000313" key="2">
    <source>
        <dbReference type="Proteomes" id="UP000095746"/>
    </source>
</evidence>
<evidence type="ECO:0000313" key="1">
    <source>
        <dbReference type="EMBL" id="CUO68637.1"/>
    </source>
</evidence>
<dbReference type="Proteomes" id="UP000095746">
    <property type="component" value="Unassembled WGS sequence"/>
</dbReference>
<gene>
    <name evidence="1" type="ORF">ERS852411_01974</name>
</gene>
<name>A0A174H5F8_FLAPL</name>
<dbReference type="EMBL" id="CYZT01000143">
    <property type="protein sequence ID" value="CUO68637.1"/>
    <property type="molecule type" value="Genomic_DNA"/>
</dbReference>
<reference evidence="1 2" key="1">
    <citation type="submission" date="2015-09" db="EMBL/GenBank/DDBJ databases">
        <authorList>
            <consortium name="Pathogen Informatics"/>
        </authorList>
    </citation>
    <scope>NUCLEOTIDE SEQUENCE [LARGE SCALE GENOMIC DNA]</scope>
    <source>
        <strain evidence="1 2">2789STDY5608854</strain>
    </source>
</reference>
<accession>A0A174H5F8</accession>
<organism evidence="1 2">
    <name type="scientific">Flavonifractor plautii</name>
    <name type="common">Fusobacterium plautii</name>
    <dbReference type="NCBI Taxonomy" id="292800"/>
    <lineage>
        <taxon>Bacteria</taxon>
        <taxon>Bacillati</taxon>
        <taxon>Bacillota</taxon>
        <taxon>Clostridia</taxon>
        <taxon>Eubacteriales</taxon>
        <taxon>Oscillospiraceae</taxon>
        <taxon>Flavonifractor</taxon>
    </lineage>
</organism>
<proteinExistence type="predicted"/>
<sequence length="595" mass="63082">MLGWFGLLHMVDCLGGGEVELVGGLDVRRLLEHGHELWQVEEAGEPGPCPVAGALRGQLNGRHRLPENGGPVVKVAQVGLFQEVYLKIPLHGVKLGHAVGNRGAGSEHHALAACDFVDVPAFQQHIAGLLCIAGGKARHVAHFGVEEQVFIAVRLVYKEAVHAKLLKGHNAVLPGGGVELLQAHSQGFFHPLQLLDGVPLRTAGLQFCNAVLDLRNLLLNQPLPPLHGDRQPLELGVSHYHGVVVACGNFGTEPFPVAGLKILFCGDKNVCGGIEAQELGGPLFHQMVGDGKEGLAAQAKPLALHGGGHHLKGLARAHLMGQKGVLSVENVGNRVALVLPQGDFRVHAGKYDVLPIVLTGPNGVEAFIVGAYQLLTALGFLPNPVLESVLEGLLFLLGQGGLFLVEHPALGVAVPDGIVNADIPQVQGVLQDAVGAGPLCAEVHVGRHIVVGDGGLVGDRPLHCKLGIQDPYSPAQIPRRLQDLIHELLDILLVDPRRAQAQVDLGGVQVLGKRLPQRLHIVLIHGVRVCCPLRLHQLLPDVAGEVFVCRRVLGTARAVRLIGDAENDAPQLGGQLRLSLAGELGHVGHVYPRLF</sequence>